<reference evidence="1 2" key="1">
    <citation type="submission" date="2018-03" db="EMBL/GenBank/DDBJ databases">
        <title>Genomic Encyclopedia of Archaeal and Bacterial Type Strains, Phase II (KMG-II): from individual species to whole genera.</title>
        <authorList>
            <person name="Goeker M."/>
        </authorList>
    </citation>
    <scope>NUCLEOTIDE SEQUENCE [LARGE SCALE GENOMIC DNA]</scope>
    <source>
        <strain evidence="1 2">RHA1</strain>
    </source>
</reference>
<name>A0ABX5EQI8_9BACL</name>
<protein>
    <submittedName>
        <fullName evidence="1">Uncharacterized protein</fullName>
    </submittedName>
</protein>
<gene>
    <name evidence="1" type="ORF">CLV36_10650</name>
</gene>
<organism evidence="1 2">
    <name type="scientific">Laceyella sediminis</name>
    <dbReference type="NCBI Taxonomy" id="573074"/>
    <lineage>
        <taxon>Bacteria</taxon>
        <taxon>Bacillati</taxon>
        <taxon>Bacillota</taxon>
        <taxon>Bacilli</taxon>
        <taxon>Bacillales</taxon>
        <taxon>Thermoactinomycetaceae</taxon>
        <taxon>Laceyella</taxon>
    </lineage>
</organism>
<dbReference type="Proteomes" id="UP000238836">
    <property type="component" value="Unassembled WGS sequence"/>
</dbReference>
<proteinExistence type="predicted"/>
<evidence type="ECO:0000313" key="2">
    <source>
        <dbReference type="Proteomes" id="UP000238836"/>
    </source>
</evidence>
<accession>A0ABX5EQI8</accession>
<sequence>MISLKVTLRVFTITLGTDAFPSFYITQVETMQPFREQVAAIE</sequence>
<evidence type="ECO:0000313" key="1">
    <source>
        <dbReference type="EMBL" id="PRZ14290.1"/>
    </source>
</evidence>
<dbReference type="EMBL" id="PVTZ01000006">
    <property type="protein sequence ID" value="PRZ14290.1"/>
    <property type="molecule type" value="Genomic_DNA"/>
</dbReference>
<comment type="caution">
    <text evidence="1">The sequence shown here is derived from an EMBL/GenBank/DDBJ whole genome shotgun (WGS) entry which is preliminary data.</text>
</comment>
<keyword evidence="2" id="KW-1185">Reference proteome</keyword>